<reference evidence="2" key="1">
    <citation type="submission" date="2012-12" db="EMBL/GenBank/DDBJ databases">
        <title>Identification and characterization of a phenylalanine ammonia-lyase gene family in Isatis indigotica Fort.</title>
        <authorList>
            <person name="Liu Q."/>
            <person name="Chen J."/>
            <person name="Zhou X."/>
            <person name="Di P."/>
            <person name="Xiao Y."/>
            <person name="Xuan H."/>
            <person name="Zhang L."/>
            <person name="Chen W."/>
        </authorList>
    </citation>
    <scope>NUCLEOTIDE SEQUENCE</scope>
    <source>
        <tissue evidence="2">Salivary gland</tissue>
    </source>
</reference>
<sequence>MLSTFIFCLLAMYYIVSANPPPCPMEMGIPGVPCRMFCQYADGNTDLIEKANETPCKRPGGHPGKCKYGHCE</sequence>
<protein>
    <submittedName>
        <fullName evidence="2">Putative salivary kunitz domain protein</fullName>
    </submittedName>
</protein>
<evidence type="ECO:0000256" key="1">
    <source>
        <dbReference type="SAM" id="SignalP"/>
    </source>
</evidence>
<keyword evidence="1" id="KW-0732">Signal</keyword>
<organism evidence="2">
    <name type="scientific">Ixodes ricinus</name>
    <name type="common">Common tick</name>
    <name type="synonym">Acarus ricinus</name>
    <dbReference type="NCBI Taxonomy" id="34613"/>
    <lineage>
        <taxon>Eukaryota</taxon>
        <taxon>Metazoa</taxon>
        <taxon>Ecdysozoa</taxon>
        <taxon>Arthropoda</taxon>
        <taxon>Chelicerata</taxon>
        <taxon>Arachnida</taxon>
        <taxon>Acari</taxon>
        <taxon>Parasitiformes</taxon>
        <taxon>Ixodida</taxon>
        <taxon>Ixodoidea</taxon>
        <taxon>Ixodidae</taxon>
        <taxon>Ixodinae</taxon>
        <taxon>Ixodes</taxon>
    </lineage>
</organism>
<feature type="chain" id="PRO_5005516257" evidence="1">
    <location>
        <begin position="19"/>
        <end position="72"/>
    </location>
</feature>
<dbReference type="EMBL" id="GADI01006989">
    <property type="protein sequence ID" value="JAA66819.1"/>
    <property type="molecule type" value="mRNA"/>
</dbReference>
<accession>A0A0K8R8M4</accession>
<evidence type="ECO:0000313" key="2">
    <source>
        <dbReference type="EMBL" id="JAA66819.1"/>
    </source>
</evidence>
<feature type="signal peptide" evidence="1">
    <location>
        <begin position="1"/>
        <end position="18"/>
    </location>
</feature>
<proteinExistence type="evidence at transcript level"/>
<dbReference type="AlphaFoldDB" id="A0A0K8R8M4"/>
<name>A0A0K8R8M4_IXORI</name>